<dbReference type="NCBIfam" id="TIGR02258">
    <property type="entry name" value="2_5_ligase"/>
    <property type="match status" value="1"/>
</dbReference>
<name>A0A2W5SYN5_9BACT</name>
<comment type="caution">
    <text evidence="3">The sequence shown here is derived from an EMBL/GenBank/DDBJ whole genome shotgun (WGS) entry which is preliminary data.</text>
</comment>
<evidence type="ECO:0000256" key="2">
    <source>
        <dbReference type="HAMAP-Rule" id="MF_01940"/>
    </source>
</evidence>
<feature type="short sequence motif" description="HXTX 2" evidence="2">
    <location>
        <begin position="122"/>
        <end position="125"/>
    </location>
</feature>
<dbReference type="EMBL" id="QFQP01000027">
    <property type="protein sequence ID" value="PZR08080.1"/>
    <property type="molecule type" value="Genomic_DNA"/>
</dbReference>
<evidence type="ECO:0000313" key="4">
    <source>
        <dbReference type="Proteomes" id="UP000249061"/>
    </source>
</evidence>
<feature type="active site" description="Proton donor" evidence="2">
    <location>
        <position position="39"/>
    </location>
</feature>
<feature type="active site" description="Proton acceptor" evidence="2">
    <location>
        <position position="122"/>
    </location>
</feature>
<dbReference type="GO" id="GO:0004113">
    <property type="term" value="F:2',3'-cyclic-nucleotide 3'-phosphodiesterase activity"/>
    <property type="evidence" value="ECO:0007669"/>
    <property type="project" value="InterPro"/>
</dbReference>
<sequence length="175" mass="19219">MSAFVAIDLSASARLEVQTLIDAVRPRFEAKWLPPEKLHVTVQFLGNPEAARIAGLLPLVDALAARHRPFELGLRGAGTFITARAPSVLWLGIDGALEALQALHTDAATSLGALEVRDYRPHLTLARAHTDGFFEPLSEELRDFTGTRFTVDGLTLYESTHHHYHVLHRAPFAPA</sequence>
<dbReference type="Gene3D" id="3.90.1140.10">
    <property type="entry name" value="Cyclic phosphodiesterase"/>
    <property type="match status" value="1"/>
</dbReference>
<reference evidence="3 4" key="1">
    <citation type="submission" date="2017-08" db="EMBL/GenBank/DDBJ databases">
        <title>Infants hospitalized years apart are colonized by the same room-sourced microbial strains.</title>
        <authorList>
            <person name="Brooks B."/>
            <person name="Olm M.R."/>
            <person name="Firek B.A."/>
            <person name="Baker R."/>
            <person name="Thomas B.C."/>
            <person name="Morowitz M.J."/>
            <person name="Banfield J.F."/>
        </authorList>
    </citation>
    <scope>NUCLEOTIDE SEQUENCE [LARGE SCALE GENOMIC DNA]</scope>
    <source>
        <strain evidence="3">S2_003_000_R2_14</strain>
    </source>
</reference>
<evidence type="ECO:0000313" key="3">
    <source>
        <dbReference type="EMBL" id="PZR08080.1"/>
    </source>
</evidence>
<dbReference type="InterPro" id="IPR009097">
    <property type="entry name" value="Cyclic_Pdiesterase"/>
</dbReference>
<proteinExistence type="inferred from homology"/>
<dbReference type="HAMAP" id="MF_01940">
    <property type="entry name" value="RNA_CPDase"/>
    <property type="match status" value="1"/>
</dbReference>
<protein>
    <recommendedName>
        <fullName evidence="2">RNA 2',3'-cyclic phosphodiesterase</fullName>
        <shortName evidence="2">RNA 2',3'-CPDase</shortName>
        <ecNumber evidence="2">3.1.4.58</ecNumber>
    </recommendedName>
</protein>
<comment type="similarity">
    <text evidence="2">Belongs to the 2H phosphoesterase superfamily. ThpR family.</text>
</comment>
<comment type="catalytic activity">
    <reaction evidence="2">
        <text>a 3'-end 2',3'-cyclophospho-ribonucleotide-RNA + H2O = a 3'-end 2'-phospho-ribonucleotide-RNA + H(+)</text>
        <dbReference type="Rhea" id="RHEA:11828"/>
        <dbReference type="Rhea" id="RHEA-COMP:10464"/>
        <dbReference type="Rhea" id="RHEA-COMP:17353"/>
        <dbReference type="ChEBI" id="CHEBI:15377"/>
        <dbReference type="ChEBI" id="CHEBI:15378"/>
        <dbReference type="ChEBI" id="CHEBI:83064"/>
        <dbReference type="ChEBI" id="CHEBI:173113"/>
        <dbReference type="EC" id="3.1.4.58"/>
    </reaction>
</comment>
<dbReference type="InterPro" id="IPR004175">
    <property type="entry name" value="RNA_CPDase"/>
</dbReference>
<gene>
    <name evidence="3" type="primary">thpR</name>
    <name evidence="3" type="ORF">DI536_25955</name>
</gene>
<dbReference type="Proteomes" id="UP000249061">
    <property type="component" value="Unassembled WGS sequence"/>
</dbReference>
<dbReference type="Pfam" id="PF13563">
    <property type="entry name" value="2_5_RNA_ligase2"/>
    <property type="match status" value="1"/>
</dbReference>
<dbReference type="EC" id="3.1.4.58" evidence="2"/>
<organism evidence="3 4">
    <name type="scientific">Archangium gephyra</name>
    <dbReference type="NCBI Taxonomy" id="48"/>
    <lineage>
        <taxon>Bacteria</taxon>
        <taxon>Pseudomonadati</taxon>
        <taxon>Myxococcota</taxon>
        <taxon>Myxococcia</taxon>
        <taxon>Myxococcales</taxon>
        <taxon>Cystobacterineae</taxon>
        <taxon>Archangiaceae</taxon>
        <taxon>Archangium</taxon>
    </lineage>
</organism>
<dbReference type="PANTHER" id="PTHR35561">
    <property type="entry name" value="RNA 2',3'-CYCLIC PHOSPHODIESTERASE"/>
    <property type="match status" value="1"/>
</dbReference>
<accession>A0A2W5SYN5</accession>
<feature type="short sequence motif" description="HXTX 1" evidence="2">
    <location>
        <begin position="39"/>
        <end position="42"/>
    </location>
</feature>
<dbReference type="AlphaFoldDB" id="A0A2W5SYN5"/>
<dbReference type="SUPFAM" id="SSF55144">
    <property type="entry name" value="LigT-like"/>
    <property type="match status" value="1"/>
</dbReference>
<comment type="function">
    <text evidence="2">Hydrolyzes RNA 2',3'-cyclic phosphodiester to an RNA 2'-phosphomonoester.</text>
</comment>
<dbReference type="PANTHER" id="PTHR35561:SF1">
    <property type="entry name" value="RNA 2',3'-CYCLIC PHOSPHODIESTERASE"/>
    <property type="match status" value="1"/>
</dbReference>
<evidence type="ECO:0000256" key="1">
    <source>
        <dbReference type="ARBA" id="ARBA00022801"/>
    </source>
</evidence>
<keyword evidence="1 2" id="KW-0378">Hydrolase</keyword>
<dbReference type="GO" id="GO:0008664">
    <property type="term" value="F:RNA 2',3'-cyclic 3'-phosphodiesterase activity"/>
    <property type="evidence" value="ECO:0007669"/>
    <property type="project" value="UniProtKB-EC"/>
</dbReference>